<dbReference type="GO" id="GO:0004016">
    <property type="term" value="F:adenylate cyclase activity"/>
    <property type="evidence" value="ECO:0007669"/>
    <property type="project" value="UniProtKB-ARBA"/>
</dbReference>
<dbReference type="Proteomes" id="UP000237662">
    <property type="component" value="Unassembled WGS sequence"/>
</dbReference>
<dbReference type="CDD" id="cd07302">
    <property type="entry name" value="CHD"/>
    <property type="match status" value="1"/>
</dbReference>
<evidence type="ECO:0000259" key="2">
    <source>
        <dbReference type="PROSITE" id="PS50125"/>
    </source>
</evidence>
<keyword evidence="1" id="KW-1133">Transmembrane helix</keyword>
<dbReference type="PROSITE" id="PS50125">
    <property type="entry name" value="GUANYLATE_CYCLASE_2"/>
    <property type="match status" value="1"/>
</dbReference>
<dbReference type="SUPFAM" id="SSF55073">
    <property type="entry name" value="Nucleotide cyclase"/>
    <property type="match status" value="1"/>
</dbReference>
<dbReference type="EMBL" id="PTJC01000005">
    <property type="protein sequence ID" value="PPK88511.1"/>
    <property type="molecule type" value="Genomic_DNA"/>
</dbReference>
<dbReference type="PANTHER" id="PTHR43081">
    <property type="entry name" value="ADENYLATE CYCLASE, TERMINAL-DIFFERENTIATION SPECIFIC-RELATED"/>
    <property type="match status" value="1"/>
</dbReference>
<keyword evidence="4" id="KW-1185">Reference proteome</keyword>
<reference evidence="3 4" key="1">
    <citation type="submission" date="2018-02" db="EMBL/GenBank/DDBJ databases">
        <title>Genomic Encyclopedia of Archaeal and Bacterial Type Strains, Phase II (KMG-II): from individual species to whole genera.</title>
        <authorList>
            <person name="Goeker M."/>
        </authorList>
    </citation>
    <scope>NUCLEOTIDE SEQUENCE [LARGE SCALE GENOMIC DNA]</scope>
    <source>
        <strain evidence="3 4">DSM 29526</strain>
    </source>
</reference>
<dbReference type="RefSeq" id="WP_104419054.1">
    <property type="nucleotide sequence ID" value="NZ_PTJC01000005.1"/>
</dbReference>
<organism evidence="3 4">
    <name type="scientific">Neolewinella xylanilytica</name>
    <dbReference type="NCBI Taxonomy" id="1514080"/>
    <lineage>
        <taxon>Bacteria</taxon>
        <taxon>Pseudomonadati</taxon>
        <taxon>Bacteroidota</taxon>
        <taxon>Saprospiria</taxon>
        <taxon>Saprospirales</taxon>
        <taxon>Lewinellaceae</taxon>
        <taxon>Neolewinella</taxon>
    </lineage>
</organism>
<gene>
    <name evidence="3" type="ORF">CLV84_1479</name>
</gene>
<keyword evidence="1" id="KW-0812">Transmembrane</keyword>
<dbReference type="InterPro" id="IPR050697">
    <property type="entry name" value="Adenylyl/Guanylyl_Cyclase_3/4"/>
</dbReference>
<dbReference type="Gene3D" id="3.30.70.1230">
    <property type="entry name" value="Nucleotide cyclase"/>
    <property type="match status" value="1"/>
</dbReference>
<feature type="transmembrane region" description="Helical" evidence="1">
    <location>
        <begin position="88"/>
        <end position="111"/>
    </location>
</feature>
<dbReference type="InterPro" id="IPR001054">
    <property type="entry name" value="A/G_cyclase"/>
</dbReference>
<dbReference type="AlphaFoldDB" id="A0A2S6IAI1"/>
<evidence type="ECO:0000256" key="1">
    <source>
        <dbReference type="SAM" id="Phobius"/>
    </source>
</evidence>
<comment type="caution">
    <text evidence="3">The sequence shown here is derived from an EMBL/GenBank/DDBJ whole genome shotgun (WGS) entry which is preliminary data.</text>
</comment>
<dbReference type="InterPro" id="IPR029787">
    <property type="entry name" value="Nucleotide_cyclase"/>
</dbReference>
<feature type="domain" description="Guanylate cyclase" evidence="2">
    <location>
        <begin position="183"/>
        <end position="312"/>
    </location>
</feature>
<feature type="transmembrane region" description="Helical" evidence="1">
    <location>
        <begin position="50"/>
        <end position="76"/>
    </location>
</feature>
<accession>A0A2S6IAI1</accession>
<protein>
    <submittedName>
        <fullName evidence="3">Adenylate cyclase</fullName>
    </submittedName>
</protein>
<keyword evidence="1" id="KW-0472">Membrane</keyword>
<feature type="transmembrane region" description="Helical" evidence="1">
    <location>
        <begin position="131"/>
        <end position="155"/>
    </location>
</feature>
<evidence type="ECO:0000313" key="4">
    <source>
        <dbReference type="Proteomes" id="UP000237662"/>
    </source>
</evidence>
<evidence type="ECO:0000313" key="3">
    <source>
        <dbReference type="EMBL" id="PPK88511.1"/>
    </source>
</evidence>
<sequence length="371" mass="42030">MLTVTQRRRFLRVLPFGGIWLSSSLVFLLIEWTTAGGRFPDTDTAILPDFRILVFALAAMIVIGLSVGYVELYFLNRRFSHVPFLRKALYKLLVYLLFIHLVVLTTFPLAAAMEQGTGVLDPAVWSKLGRYLVSLTHLSTALQLSVTIGLSIVYAQVSELIGHTTLLSYLAGTYHQPIREERIFLFLDMRSSTTLTERLGHRRYFNLLRAYYADLSAAIDRHGGEIYQYVGDEVIVTWTLPEGLRNNNCLRCFFAMQSELWQRTDRYETEFGLVPEFKAGLHFGPVTAGEVGVIKKHITFTGDVLNATARIQSLCNTYQVDLLVSFNLLERLPLGEQYSLRHVGTPPLRGRSEPLRLYTVTTGDPKPKMIS</sequence>
<dbReference type="Pfam" id="PF00211">
    <property type="entry name" value="Guanylate_cyc"/>
    <property type="match status" value="1"/>
</dbReference>
<dbReference type="GO" id="GO:0035556">
    <property type="term" value="P:intracellular signal transduction"/>
    <property type="evidence" value="ECO:0007669"/>
    <property type="project" value="InterPro"/>
</dbReference>
<feature type="transmembrane region" description="Helical" evidence="1">
    <location>
        <begin position="12"/>
        <end position="30"/>
    </location>
</feature>
<proteinExistence type="predicted"/>
<dbReference type="OrthoDB" id="9768499at2"/>
<name>A0A2S6IAI1_9BACT</name>
<dbReference type="PANTHER" id="PTHR43081:SF1">
    <property type="entry name" value="ADENYLATE CYCLASE, TERMINAL-DIFFERENTIATION SPECIFIC"/>
    <property type="match status" value="1"/>
</dbReference>
<dbReference type="GO" id="GO:0009190">
    <property type="term" value="P:cyclic nucleotide biosynthetic process"/>
    <property type="evidence" value="ECO:0007669"/>
    <property type="project" value="InterPro"/>
</dbReference>